<protein>
    <submittedName>
        <fullName evidence="3">Uncharacterized protein</fullName>
    </submittedName>
</protein>
<feature type="region of interest" description="Disordered" evidence="1">
    <location>
        <begin position="341"/>
        <end position="415"/>
    </location>
</feature>
<evidence type="ECO:0000256" key="1">
    <source>
        <dbReference type="SAM" id="MobiDB-lite"/>
    </source>
</evidence>
<reference evidence="2" key="2">
    <citation type="submission" date="2021-01" db="EMBL/GenBank/DDBJ databases">
        <authorList>
            <person name="Corre E."/>
            <person name="Pelletier E."/>
            <person name="Niang G."/>
            <person name="Scheremetjew M."/>
            <person name="Finn R."/>
            <person name="Kale V."/>
            <person name="Holt S."/>
            <person name="Cochrane G."/>
            <person name="Meng A."/>
            <person name="Brown T."/>
            <person name="Cohen L."/>
        </authorList>
    </citation>
    <scope>NUCLEOTIDE SEQUENCE</scope>
    <source>
        <strain evidence="2">CCMP1205</strain>
    </source>
</reference>
<accession>A0A5B8MGP1</accession>
<dbReference type="EMBL" id="HBHL01013049">
    <property type="protein sequence ID" value="CAD9719718.1"/>
    <property type="molecule type" value="Transcribed_RNA"/>
</dbReference>
<organism evidence="3 4">
    <name type="scientific">Chloropicon primus</name>
    <dbReference type="NCBI Taxonomy" id="1764295"/>
    <lineage>
        <taxon>Eukaryota</taxon>
        <taxon>Viridiplantae</taxon>
        <taxon>Chlorophyta</taxon>
        <taxon>Chloropicophyceae</taxon>
        <taxon>Chloropicales</taxon>
        <taxon>Chloropicaceae</taxon>
        <taxon>Chloropicon</taxon>
    </lineage>
</organism>
<sequence>MPTAPGGKRMRKVGSCQDLVNEIVGAFSAAVLKGLRNGEGEDKKEVQGLLAFGAYRDMWVSQNLTRRVLELIKREAGSTREACVAVQELFASCVQSATFVPTRAWAMGGNRNRTFVDHLRDMSRHCAGIYTAYVIYAIQPVHPKVRIYLPYTAAEELFHVLWDLRYEAGLLDCHAIAKRLSGEDAFVFGALNRDKRSASYPQNYGSLTFESWKDVKRAEEVAKSGLRGVEDQLDKKKLSEYNERIKEVVGVPVTFDLAAKIESMQTELRDGVNEILQARIDLQKQKPPRASGGLLFSQRKKYEFQQHHKDEAEGEDDAEADGSFDASISALPAKWRRKLKQLEEKKREEREELERSRKKKRKPGAGKGRRGRKQPKRRAKEKREEEEKEEGEISFSEDEFEQLAYLLEETLDDDE</sequence>
<dbReference type="GO" id="GO:0019185">
    <property type="term" value="C:snRNA-activating protein complex"/>
    <property type="evidence" value="ECO:0007669"/>
    <property type="project" value="TreeGrafter"/>
</dbReference>
<dbReference type="Pfam" id="PF09808">
    <property type="entry name" value="SNAPC1"/>
    <property type="match status" value="1"/>
</dbReference>
<evidence type="ECO:0000313" key="2">
    <source>
        <dbReference type="EMBL" id="CAD9719718.1"/>
    </source>
</evidence>
<dbReference type="InterPro" id="IPR019188">
    <property type="entry name" value="SNAPC1"/>
</dbReference>
<dbReference type="GO" id="GO:0042795">
    <property type="term" value="P:snRNA transcription by RNA polymerase II"/>
    <property type="evidence" value="ECO:0007669"/>
    <property type="project" value="TreeGrafter"/>
</dbReference>
<keyword evidence="4" id="KW-1185">Reference proteome</keyword>
<dbReference type="PANTHER" id="PTHR15131">
    <property type="entry name" value="SMALL NUCLEAR RNA ACTIVATING COMPLEX, POLYPEPTIDE 1"/>
    <property type="match status" value="1"/>
</dbReference>
<dbReference type="AlphaFoldDB" id="A0A5B8MGP1"/>
<dbReference type="Proteomes" id="UP000316726">
    <property type="component" value="Chromosome 2"/>
</dbReference>
<feature type="compositionally biased region" description="Basic residues" evidence="1">
    <location>
        <begin position="356"/>
        <end position="380"/>
    </location>
</feature>
<evidence type="ECO:0000313" key="4">
    <source>
        <dbReference type="Proteomes" id="UP000316726"/>
    </source>
</evidence>
<name>A0A5B8MGP1_9CHLO</name>
<feature type="compositionally biased region" description="Acidic residues" evidence="1">
    <location>
        <begin position="384"/>
        <end position="401"/>
    </location>
</feature>
<dbReference type="GO" id="GO:0043565">
    <property type="term" value="F:sequence-specific DNA binding"/>
    <property type="evidence" value="ECO:0007669"/>
    <property type="project" value="TreeGrafter"/>
</dbReference>
<reference evidence="3 4" key="1">
    <citation type="submission" date="2018-07" db="EMBL/GenBank/DDBJ databases">
        <title>The complete nuclear genome of the prasinophyte Chloropicon primus (CCMP1205).</title>
        <authorList>
            <person name="Pombert J.-F."/>
            <person name="Otis C."/>
            <person name="Turmel M."/>
            <person name="Lemieux C."/>
        </authorList>
    </citation>
    <scope>NUCLEOTIDE SEQUENCE [LARGE SCALE GENOMIC DNA]</scope>
    <source>
        <strain evidence="3 4">CCMP1205</strain>
    </source>
</reference>
<feature type="compositionally biased region" description="Basic and acidic residues" evidence="1">
    <location>
        <begin position="341"/>
        <end position="355"/>
    </location>
</feature>
<dbReference type="GO" id="GO:0042796">
    <property type="term" value="P:snRNA transcription by RNA polymerase III"/>
    <property type="evidence" value="ECO:0007669"/>
    <property type="project" value="TreeGrafter"/>
</dbReference>
<gene>
    <name evidence="3" type="ORF">A3770_02p13630</name>
    <name evidence="2" type="ORF">CPRI1469_LOCUS8584</name>
</gene>
<evidence type="ECO:0000313" key="3">
    <source>
        <dbReference type="EMBL" id="QDZ18845.1"/>
    </source>
</evidence>
<proteinExistence type="predicted"/>
<dbReference type="PANTHER" id="PTHR15131:SF3">
    <property type="entry name" value="SNRNA-ACTIVATING PROTEIN COMPLEX SUBUNIT 1"/>
    <property type="match status" value="1"/>
</dbReference>
<dbReference type="EMBL" id="CP031035">
    <property type="protein sequence ID" value="QDZ18845.1"/>
    <property type="molecule type" value="Genomic_DNA"/>
</dbReference>